<organism evidence="3 4">
    <name type="scientific">Pseudomonas viridiflava</name>
    <name type="common">Phytomonas viridiflava</name>
    <dbReference type="NCBI Taxonomy" id="33069"/>
    <lineage>
        <taxon>Bacteria</taxon>
        <taxon>Pseudomonadati</taxon>
        <taxon>Pseudomonadota</taxon>
        <taxon>Gammaproteobacteria</taxon>
        <taxon>Pseudomonadales</taxon>
        <taxon>Pseudomonadaceae</taxon>
        <taxon>Pseudomonas</taxon>
    </lineage>
</organism>
<feature type="compositionally biased region" description="Pro residues" evidence="1">
    <location>
        <begin position="495"/>
        <end position="547"/>
    </location>
</feature>
<dbReference type="InterPro" id="IPR043990">
    <property type="entry name" value="AC_1"/>
</dbReference>
<evidence type="ECO:0000259" key="2">
    <source>
        <dbReference type="PROSITE" id="PS51208"/>
    </source>
</evidence>
<dbReference type="InterPro" id="IPR011050">
    <property type="entry name" value="Pectin_lyase_fold/virulence"/>
</dbReference>
<comment type="caution">
    <text evidence="3">The sequence shown here is derived from an EMBL/GenBank/DDBJ whole genome shotgun (WGS) entry which is preliminary data.</text>
</comment>
<dbReference type="SUPFAM" id="SSF103515">
    <property type="entry name" value="Autotransporter"/>
    <property type="match status" value="1"/>
</dbReference>
<evidence type="ECO:0000256" key="1">
    <source>
        <dbReference type="SAM" id="MobiDB-lite"/>
    </source>
</evidence>
<name>A0A3M5PIY2_PSEVI</name>
<dbReference type="Pfam" id="PF03797">
    <property type="entry name" value="Autotransporter"/>
    <property type="match status" value="1"/>
</dbReference>
<dbReference type="OrthoDB" id="6053567at2"/>
<sequence length="890" mass="92426">MTLKSFNPSDRPKLAAIALLVIVSPRAEGACALGSAPGGGVQLCDSGSSGSVVYSSANNTLIFPEGGSGAVVGNVTYGAGRDRLDMNSGRITGNVVQGAGSDQFTISAGSVGGEVSQGTEPDDFLMSAGTIGSLAQGDGLDTFRMTGGTITRAFEDGDQATMSGGSIGRVDMKLDNNVFDLSGGTVIGNLVTGFGRDTLLVSGGRIGGAISVSGGDDRVMISGGEIIGGIRASFGNDLFIWRDGGQVRSSVLMAEGDDVAGLYNLSEYYLSTNSALDGGLGIDALTFDNTASSTPGRYRQWETVNVNNGSQLDLAGTFTLGDSVSGAGVMNVDASSRLSSASGTLAPFNSLSAVTLNNAGAVDLSGGATQDTLTVRGNYTGQNGQLLMQSVLGDDASASDRLIVAQGLISGTTRLTVNNTGGLGALTRGNGIEVVQATQGATSENTAFSLHNSLSVGAYQYYLFKGGATAGSENSWFLRSSVLSPPEIIAELPTQPEPTPEPTPIPTPSPTPVPSPDPTAPTPPEPEPPVSPLEPKPAPPTIAPAPQPAATLPVAAIGTPPLPQPVRGAAPIALYRQEVPNHVVVAPAAAILGLSSLGSFHERQGDQSLLTQKGRAPAGWARVFGSDLRQRWSGTVSPSLDASLAGYQIGHDLFTWQPGADATHRIGVFIAHNRLKGRIEGFAGGFQDNHTGRLSLQGDSIGAYWTRTGSGNGYIDAVAMGTRLDGATRSERGVRTDAEGRVLSLSVEAGYPLPLGVRWVAEPQVQWIHQRVTLDDQHDGISSIEFDNQSRDTARLGLRFEGRYELLGMPIGPYLQADLWRNAKGHDTVIYEGVERIRTEHDAKTASLGAGLLARLSDETGVYLGVAHTRDLGDNDRRETGLSLGVRLSW</sequence>
<protein>
    <submittedName>
        <fullName evidence="3">Autotransporter</fullName>
    </submittedName>
</protein>
<gene>
    <name evidence="3" type="ORF">ALP40_02809</name>
</gene>
<dbReference type="Proteomes" id="UP000273854">
    <property type="component" value="Unassembled WGS sequence"/>
</dbReference>
<dbReference type="Pfam" id="PF18883">
    <property type="entry name" value="AC_1"/>
    <property type="match status" value="1"/>
</dbReference>
<accession>A0A3M5PIY2</accession>
<dbReference type="Gene3D" id="2.40.128.130">
    <property type="entry name" value="Autotransporter beta-domain"/>
    <property type="match status" value="1"/>
</dbReference>
<dbReference type="Gene3D" id="2.160.20.20">
    <property type="match status" value="1"/>
</dbReference>
<reference evidence="3 4" key="1">
    <citation type="submission" date="2018-08" db="EMBL/GenBank/DDBJ databases">
        <title>Recombination of ecologically and evolutionarily significant loci maintains genetic cohesion in the Pseudomonas syringae species complex.</title>
        <authorList>
            <person name="Dillon M."/>
            <person name="Thakur S."/>
            <person name="Almeida R.N.D."/>
            <person name="Weir B.S."/>
            <person name="Guttman D.S."/>
        </authorList>
    </citation>
    <scope>NUCLEOTIDE SEQUENCE [LARGE SCALE GENOMIC DNA]</scope>
    <source>
        <strain evidence="3 4">ICMP 19473</strain>
    </source>
</reference>
<dbReference type="InterPro" id="IPR005546">
    <property type="entry name" value="Autotransporte_beta"/>
</dbReference>
<feature type="region of interest" description="Disordered" evidence="1">
    <location>
        <begin position="491"/>
        <end position="547"/>
    </location>
</feature>
<evidence type="ECO:0000313" key="3">
    <source>
        <dbReference type="EMBL" id="RMT84581.1"/>
    </source>
</evidence>
<dbReference type="PANTHER" id="PTHR48125:SF12">
    <property type="entry name" value="AT HOOK TRANSCRIPTION FACTOR FAMILY-RELATED"/>
    <property type="match status" value="1"/>
</dbReference>
<dbReference type="PANTHER" id="PTHR48125">
    <property type="entry name" value="LP07818P1"/>
    <property type="match status" value="1"/>
</dbReference>
<dbReference type="SUPFAM" id="SSF51126">
    <property type="entry name" value="Pectin lyase-like"/>
    <property type="match status" value="1"/>
</dbReference>
<dbReference type="CDD" id="cd01344">
    <property type="entry name" value="PL2_Passenger_AT"/>
    <property type="match status" value="1"/>
</dbReference>
<dbReference type="AlphaFoldDB" id="A0A3M5PIY2"/>
<proteinExistence type="predicted"/>
<dbReference type="InterPro" id="IPR036709">
    <property type="entry name" value="Autotransporte_beta_dom_sf"/>
</dbReference>
<evidence type="ECO:0000313" key="4">
    <source>
        <dbReference type="Proteomes" id="UP000273854"/>
    </source>
</evidence>
<dbReference type="SMART" id="SM00869">
    <property type="entry name" value="Autotransporter"/>
    <property type="match status" value="1"/>
</dbReference>
<dbReference type="InterPro" id="IPR012332">
    <property type="entry name" value="Autotransporter_pectin_lyase_C"/>
</dbReference>
<dbReference type="RefSeq" id="WP_122207326.1">
    <property type="nucleotide sequence ID" value="NZ_RBTP01000012.1"/>
</dbReference>
<feature type="domain" description="Autotransporter" evidence="2">
    <location>
        <begin position="612"/>
        <end position="890"/>
    </location>
</feature>
<dbReference type="EMBL" id="RBTP01000012">
    <property type="protein sequence ID" value="RMT84581.1"/>
    <property type="molecule type" value="Genomic_DNA"/>
</dbReference>
<dbReference type="PROSITE" id="PS51208">
    <property type="entry name" value="AUTOTRANSPORTER"/>
    <property type="match status" value="1"/>
</dbReference>